<sequence length="29" mass="3304">MHTLLSVLFLNPCTALYILKQPIKSAIFQ</sequence>
<protein>
    <submittedName>
        <fullName evidence="1">Uncharacterized protein</fullName>
    </submittedName>
</protein>
<organism evidence="1">
    <name type="scientific">Siphoviridae sp. ctsoB6</name>
    <dbReference type="NCBI Taxonomy" id="2826487"/>
    <lineage>
        <taxon>Viruses</taxon>
        <taxon>Duplodnaviria</taxon>
        <taxon>Heunggongvirae</taxon>
        <taxon>Uroviricota</taxon>
        <taxon>Caudoviricetes</taxon>
    </lineage>
</organism>
<proteinExistence type="predicted"/>
<reference evidence="1" key="1">
    <citation type="journal article" date="2021" name="Proc. Natl. Acad. Sci. U.S.A.">
        <title>A Catalog of Tens of Thousands of Viruses from Human Metagenomes Reveals Hidden Associations with Chronic Diseases.</title>
        <authorList>
            <person name="Tisza M.J."/>
            <person name="Buck C.B."/>
        </authorList>
    </citation>
    <scope>NUCLEOTIDE SEQUENCE</scope>
    <source>
        <strain evidence="1">CtsoB6</strain>
    </source>
</reference>
<dbReference type="EMBL" id="BK015700">
    <property type="protein sequence ID" value="DAE20768.1"/>
    <property type="molecule type" value="Genomic_DNA"/>
</dbReference>
<name>A0A8S5QNX3_9CAUD</name>
<accession>A0A8S5QNX3</accession>
<evidence type="ECO:0000313" key="1">
    <source>
        <dbReference type="EMBL" id="DAE20768.1"/>
    </source>
</evidence>